<proteinExistence type="predicted"/>
<reference evidence="1 2" key="1">
    <citation type="journal article" date="2014" name="Int. J. Syst. Evol. Microbiol.">
        <title>Nocardia vulneris sp. nov., isolated from wounds of human patients in North America.</title>
        <authorList>
            <person name="Lasker B.A."/>
            <person name="Bell M."/>
            <person name="Klenk H.P."/>
            <person name="Sproer C."/>
            <person name="Schumann C."/>
            <person name="Schumann P."/>
            <person name="Brown J.M."/>
        </authorList>
    </citation>
    <scope>NUCLEOTIDE SEQUENCE [LARGE SCALE GENOMIC DNA]</scope>
    <source>
        <strain evidence="1 2">W9851</strain>
    </source>
</reference>
<organism evidence="1 2">
    <name type="scientific">Nocardia vulneris</name>
    <dbReference type="NCBI Taxonomy" id="1141657"/>
    <lineage>
        <taxon>Bacteria</taxon>
        <taxon>Bacillati</taxon>
        <taxon>Actinomycetota</taxon>
        <taxon>Actinomycetes</taxon>
        <taxon>Mycobacteriales</taxon>
        <taxon>Nocardiaceae</taxon>
        <taxon>Nocardia</taxon>
    </lineage>
</organism>
<evidence type="ECO:0000313" key="2">
    <source>
        <dbReference type="Proteomes" id="UP000031364"/>
    </source>
</evidence>
<dbReference type="RefSeq" id="WP_043664474.1">
    <property type="nucleotide sequence ID" value="NZ_BDCI01000023.1"/>
</dbReference>
<evidence type="ECO:0000313" key="1">
    <source>
        <dbReference type="EMBL" id="KIA66167.1"/>
    </source>
</evidence>
<dbReference type="EMBL" id="JNFP01000003">
    <property type="protein sequence ID" value="KIA66167.1"/>
    <property type="molecule type" value="Genomic_DNA"/>
</dbReference>
<keyword evidence="2" id="KW-1185">Reference proteome</keyword>
<gene>
    <name evidence="1" type="ORF">FG87_03165</name>
</gene>
<comment type="caution">
    <text evidence="1">The sequence shown here is derived from an EMBL/GenBank/DDBJ whole genome shotgun (WGS) entry which is preliminary data.</text>
</comment>
<dbReference type="Proteomes" id="UP000031364">
    <property type="component" value="Unassembled WGS sequence"/>
</dbReference>
<evidence type="ECO:0008006" key="3">
    <source>
        <dbReference type="Google" id="ProtNLM"/>
    </source>
</evidence>
<sequence>MPNQSTTVHTGDRKDAPASEFAPAVLELQDLPASLRALGTLADADYLDAFTLSTDAGPKWSPDQWAHAAFEDVAGLGGQFIWRVLLGMRLAWRRSSAHIAGWRIVGHGDNWIRLEAHSWMLAGQLVIEVEQQQVTLLTIIRYDRPLAATVWQRLSVKHRGLAPGLLRGTLAKLTEGSRD</sequence>
<accession>A0ABR4ZM50</accession>
<name>A0ABR4ZM50_9NOCA</name>
<protein>
    <recommendedName>
        <fullName evidence="3">DUF2867 domain-containing protein</fullName>
    </recommendedName>
</protein>